<evidence type="ECO:0000313" key="1">
    <source>
        <dbReference type="EMBL" id="XDV10602.1"/>
    </source>
</evidence>
<reference evidence="1" key="1">
    <citation type="submission" date="2024-07" db="EMBL/GenBank/DDBJ databases">
        <title>Whole genome sequence of bacterial strains from algal surface.</title>
        <authorList>
            <person name="Kumar P."/>
        </authorList>
    </citation>
    <scope>NUCLEOTIDE SEQUENCE</scope>
    <source>
        <strain evidence="1">PP-1MA</strain>
    </source>
</reference>
<organism evidence="1">
    <name type="scientific">Pseudidiomarina sp. PP-1MA</name>
    <dbReference type="NCBI Taxonomy" id="3237706"/>
    <lineage>
        <taxon>Bacteria</taxon>
        <taxon>Pseudomonadati</taxon>
        <taxon>Pseudomonadota</taxon>
        <taxon>Gammaproteobacteria</taxon>
        <taxon>Alteromonadales</taxon>
        <taxon>Idiomarinaceae</taxon>
        <taxon>Pseudidiomarina</taxon>
    </lineage>
</organism>
<sequence>MTREAIAKLACELLNEDCLKLPGFGFSTVRNDLYRLDEELQHPDHATLRFFNSVPSEQEIMSTNPTHRWWPRWRSVIARKLPYLVLPE</sequence>
<accession>A0AB39XB99</accession>
<protein>
    <submittedName>
        <fullName evidence="1">Uncharacterized protein</fullName>
    </submittedName>
</protein>
<dbReference type="EMBL" id="CP165718">
    <property type="protein sequence ID" value="XDV10602.1"/>
    <property type="molecule type" value="Genomic_DNA"/>
</dbReference>
<dbReference type="AlphaFoldDB" id="A0AB39XB99"/>
<proteinExistence type="predicted"/>
<gene>
    <name evidence="1" type="ORF">AB8S08_05310</name>
</gene>
<name>A0AB39XB99_9GAMM</name>
<dbReference type="RefSeq" id="WP_369744007.1">
    <property type="nucleotide sequence ID" value="NZ_CP165718.1"/>
</dbReference>